<organism evidence="1 2">
    <name type="scientific">Prorocentrum cordatum</name>
    <dbReference type="NCBI Taxonomy" id="2364126"/>
    <lineage>
        <taxon>Eukaryota</taxon>
        <taxon>Sar</taxon>
        <taxon>Alveolata</taxon>
        <taxon>Dinophyceae</taxon>
        <taxon>Prorocentrales</taxon>
        <taxon>Prorocentraceae</taxon>
        <taxon>Prorocentrum</taxon>
    </lineage>
</organism>
<reference evidence="1" key="1">
    <citation type="submission" date="2023-10" db="EMBL/GenBank/DDBJ databases">
        <authorList>
            <person name="Chen Y."/>
            <person name="Shah S."/>
            <person name="Dougan E. K."/>
            <person name="Thang M."/>
            <person name="Chan C."/>
        </authorList>
    </citation>
    <scope>NUCLEOTIDE SEQUENCE [LARGE SCALE GENOMIC DNA]</scope>
</reference>
<dbReference type="EMBL" id="CAUYUJ010015356">
    <property type="protein sequence ID" value="CAK0852902.1"/>
    <property type="molecule type" value="Genomic_DNA"/>
</dbReference>
<gene>
    <name evidence="1" type="ORF">PCOR1329_LOCUS44548</name>
</gene>
<keyword evidence="2" id="KW-1185">Reference proteome</keyword>
<comment type="caution">
    <text evidence="1">The sequence shown here is derived from an EMBL/GenBank/DDBJ whole genome shotgun (WGS) entry which is preliminary data.</text>
</comment>
<sequence length="128" mass="13729">MLQLPQGRPHARELKIGNGTGFWTLSLSVGIHWHGMHRAPGVPLHGQEDAQAERLTTGAVLLPSWHDDEQMEPRVLTSVGACCLGDDAGDAGLSQRSLRRAMGRVQKLTQALLRGESLAAPCPPARPG</sequence>
<evidence type="ECO:0000313" key="1">
    <source>
        <dbReference type="EMBL" id="CAK0852902.1"/>
    </source>
</evidence>
<evidence type="ECO:0000313" key="2">
    <source>
        <dbReference type="Proteomes" id="UP001189429"/>
    </source>
</evidence>
<name>A0ABN9U2P8_9DINO</name>
<dbReference type="Proteomes" id="UP001189429">
    <property type="component" value="Unassembled WGS sequence"/>
</dbReference>
<accession>A0ABN9U2P8</accession>
<protein>
    <submittedName>
        <fullName evidence="1">Uncharacterized protein</fullName>
    </submittedName>
</protein>
<proteinExistence type="predicted"/>